<evidence type="ECO:0000313" key="8">
    <source>
        <dbReference type="Proteomes" id="UP001596287"/>
    </source>
</evidence>
<dbReference type="CDD" id="cd00130">
    <property type="entry name" value="PAS"/>
    <property type="match status" value="1"/>
</dbReference>
<evidence type="ECO:0000256" key="2">
    <source>
        <dbReference type="ARBA" id="ARBA00012438"/>
    </source>
</evidence>
<dbReference type="Pfam" id="PF08448">
    <property type="entry name" value="PAS_4"/>
    <property type="match status" value="1"/>
</dbReference>
<dbReference type="RefSeq" id="WP_379790195.1">
    <property type="nucleotide sequence ID" value="NZ_JBHSQB010000003.1"/>
</dbReference>
<keyword evidence="3" id="KW-0597">Phosphoprotein</keyword>
<gene>
    <name evidence="7" type="ORF">ACFPVY_02795</name>
</gene>
<evidence type="ECO:0000313" key="7">
    <source>
        <dbReference type="EMBL" id="MFC6095561.1"/>
    </source>
</evidence>
<dbReference type="SUPFAM" id="SSF47384">
    <property type="entry name" value="Homodimeric domain of signal transducing histidine kinase"/>
    <property type="match status" value="1"/>
</dbReference>
<dbReference type="PANTHER" id="PTHR43304">
    <property type="entry name" value="PHYTOCHROME-LIKE PROTEIN CPH1"/>
    <property type="match status" value="1"/>
</dbReference>
<dbReference type="Gene3D" id="1.10.287.130">
    <property type="match status" value="1"/>
</dbReference>
<keyword evidence="8" id="KW-1185">Reference proteome</keyword>
<dbReference type="PANTHER" id="PTHR43304:SF1">
    <property type="entry name" value="PAC DOMAIN-CONTAINING PROTEIN"/>
    <property type="match status" value="1"/>
</dbReference>
<dbReference type="InterPro" id="IPR052162">
    <property type="entry name" value="Sensor_kinase/Photoreceptor"/>
</dbReference>
<proteinExistence type="predicted"/>
<name>A0ABW1PKR3_9FLAO</name>
<accession>A0ABW1PKR3</accession>
<protein>
    <recommendedName>
        <fullName evidence="2">histidine kinase</fullName>
        <ecNumber evidence="2">2.7.13.3</ecNumber>
    </recommendedName>
</protein>
<comment type="caution">
    <text evidence="7">The sequence shown here is derived from an EMBL/GenBank/DDBJ whole genome shotgun (WGS) entry which is preliminary data.</text>
</comment>
<feature type="domain" description="PAS" evidence="6">
    <location>
        <begin position="39"/>
        <end position="110"/>
    </location>
</feature>
<evidence type="ECO:0000256" key="3">
    <source>
        <dbReference type="ARBA" id="ARBA00022553"/>
    </source>
</evidence>
<comment type="catalytic activity">
    <reaction evidence="1">
        <text>ATP + protein L-histidine = ADP + protein N-phospho-L-histidine.</text>
        <dbReference type="EC" id="2.7.13.3"/>
    </reaction>
</comment>
<dbReference type="InterPro" id="IPR013656">
    <property type="entry name" value="PAS_4"/>
</dbReference>
<dbReference type="EC" id="2.7.13.3" evidence="2"/>
<sequence>MEKDGAWGGKGQRLGGNARRLHPFPLFWQQATTDRSMEHFKETRELLDSSNLFYIITTGMDGNYSYVNSNYARQFSHVHGELVGQPYYITMHPDDRKTCEEVAAKCFEHPGSLFPATIRKHDGKGGYLYTRWDYRAMLGSDGSPAGVFCLGYNITEYVAEGIQLELANQELDRFSSRMKDILFQQSHLVRAPLSNILGLANIVDLASLDSNTRNIFEMVTESAQKLDGVVRSIVNAAHGK</sequence>
<dbReference type="InterPro" id="IPR036097">
    <property type="entry name" value="HisK_dim/P_sf"/>
</dbReference>
<dbReference type="InterPro" id="IPR035965">
    <property type="entry name" value="PAS-like_dom_sf"/>
</dbReference>
<reference evidence="8" key="1">
    <citation type="journal article" date="2019" name="Int. J. Syst. Evol. Microbiol.">
        <title>The Global Catalogue of Microorganisms (GCM) 10K type strain sequencing project: providing services to taxonomists for standard genome sequencing and annotation.</title>
        <authorList>
            <consortium name="The Broad Institute Genomics Platform"/>
            <consortium name="The Broad Institute Genome Sequencing Center for Infectious Disease"/>
            <person name="Wu L."/>
            <person name="Ma J."/>
        </authorList>
    </citation>
    <scope>NUCLEOTIDE SEQUENCE [LARGE SCALE GENOMIC DNA]</scope>
    <source>
        <strain evidence="8">CCUG 49679</strain>
    </source>
</reference>
<evidence type="ECO:0000256" key="4">
    <source>
        <dbReference type="ARBA" id="ARBA00022679"/>
    </source>
</evidence>
<dbReference type="Proteomes" id="UP001596287">
    <property type="component" value="Unassembled WGS sequence"/>
</dbReference>
<evidence type="ECO:0000259" key="6">
    <source>
        <dbReference type="PROSITE" id="PS50112"/>
    </source>
</evidence>
<dbReference type="Gene3D" id="3.30.450.20">
    <property type="entry name" value="PAS domain"/>
    <property type="match status" value="1"/>
</dbReference>
<keyword evidence="5" id="KW-0418">Kinase</keyword>
<dbReference type="EMBL" id="JBHSQB010000003">
    <property type="protein sequence ID" value="MFC6095561.1"/>
    <property type="molecule type" value="Genomic_DNA"/>
</dbReference>
<keyword evidence="4" id="KW-0808">Transferase</keyword>
<dbReference type="SMART" id="SM00091">
    <property type="entry name" value="PAS"/>
    <property type="match status" value="1"/>
</dbReference>
<dbReference type="PROSITE" id="PS50112">
    <property type="entry name" value="PAS"/>
    <property type="match status" value="1"/>
</dbReference>
<organism evidence="7 8">
    <name type="scientific">Flavobacterium qiangtangense</name>
    <dbReference type="NCBI Taxonomy" id="1442595"/>
    <lineage>
        <taxon>Bacteria</taxon>
        <taxon>Pseudomonadati</taxon>
        <taxon>Bacteroidota</taxon>
        <taxon>Flavobacteriia</taxon>
        <taxon>Flavobacteriales</taxon>
        <taxon>Flavobacteriaceae</taxon>
        <taxon>Flavobacterium</taxon>
    </lineage>
</organism>
<evidence type="ECO:0000256" key="5">
    <source>
        <dbReference type="ARBA" id="ARBA00022777"/>
    </source>
</evidence>
<evidence type="ECO:0000256" key="1">
    <source>
        <dbReference type="ARBA" id="ARBA00000085"/>
    </source>
</evidence>
<dbReference type="InterPro" id="IPR000014">
    <property type="entry name" value="PAS"/>
</dbReference>
<dbReference type="SUPFAM" id="SSF55785">
    <property type="entry name" value="PYP-like sensor domain (PAS domain)"/>
    <property type="match status" value="1"/>
</dbReference>